<protein>
    <submittedName>
        <fullName evidence="2">Uncharacterized protein</fullName>
    </submittedName>
</protein>
<dbReference type="AlphaFoldDB" id="A0A436ZX66"/>
<dbReference type="GeneID" id="93590263"/>
<organism evidence="2 3">
    <name type="scientific">Arthrobotrys flagrans</name>
    <name type="common">Nematode-trapping fungus</name>
    <name type="synonym">Trichothecium flagrans</name>
    <dbReference type="NCBI Taxonomy" id="97331"/>
    <lineage>
        <taxon>Eukaryota</taxon>
        <taxon>Fungi</taxon>
        <taxon>Dikarya</taxon>
        <taxon>Ascomycota</taxon>
        <taxon>Pezizomycotina</taxon>
        <taxon>Orbiliomycetes</taxon>
        <taxon>Orbiliales</taxon>
        <taxon>Orbiliaceae</taxon>
        <taxon>Arthrobotrys</taxon>
    </lineage>
</organism>
<name>A0A436ZX66_ARTFL</name>
<comment type="caution">
    <text evidence="2">The sequence shown here is derived from an EMBL/GenBank/DDBJ whole genome shotgun (WGS) entry which is preliminary data.</text>
</comment>
<evidence type="ECO:0000313" key="2">
    <source>
        <dbReference type="EMBL" id="RVD83568.1"/>
    </source>
</evidence>
<reference evidence="2 3" key="1">
    <citation type="submission" date="2019-01" db="EMBL/GenBank/DDBJ databases">
        <title>Intercellular communication is required for trap formation in the nematode-trapping fungus Duddingtonia flagrans.</title>
        <authorList>
            <person name="Youssar L."/>
            <person name="Wernet V."/>
            <person name="Hensel N."/>
            <person name="Hildebrandt H.-G."/>
            <person name="Fischer R."/>
        </authorList>
    </citation>
    <scope>NUCLEOTIDE SEQUENCE [LARGE SCALE GENOMIC DNA]</scope>
    <source>
        <strain evidence="2 3">CBS H-5679</strain>
    </source>
</reference>
<evidence type="ECO:0000256" key="1">
    <source>
        <dbReference type="SAM" id="MobiDB-lite"/>
    </source>
</evidence>
<evidence type="ECO:0000313" key="3">
    <source>
        <dbReference type="Proteomes" id="UP000283090"/>
    </source>
</evidence>
<sequence length="205" mass="22935">MPGSFVQRAPFEVPTVTSPFETTKVEPEEFSLERTRTSSAITSLTSESLHKHAYDGDLLIQPHGHFYEVIVSVNLLATNRMIELILNENDPLEKVLQVVRPKILTTYFESSGYFGPFPASTLEWTMDLTFGDLSLLNMINLLTYRGEPQETLLIKDVFYGGETLEPRIFQLTSLQDSGAPGPPVEFNGTPKPSNGSHNPPPERCY</sequence>
<dbReference type="VEuPathDB" id="FungiDB:DFL_007952"/>
<dbReference type="OrthoDB" id="5415101at2759"/>
<gene>
    <name evidence="2" type="ORF">DFL_007952</name>
</gene>
<proteinExistence type="predicted"/>
<dbReference type="Proteomes" id="UP000283090">
    <property type="component" value="Unassembled WGS sequence"/>
</dbReference>
<dbReference type="EMBL" id="SAEB01000009">
    <property type="protein sequence ID" value="RVD83568.1"/>
    <property type="molecule type" value="Genomic_DNA"/>
</dbReference>
<accession>A0A436ZX66</accession>
<keyword evidence="3" id="KW-1185">Reference proteome</keyword>
<feature type="region of interest" description="Disordered" evidence="1">
    <location>
        <begin position="176"/>
        <end position="205"/>
    </location>
</feature>
<dbReference type="RefSeq" id="XP_067489112.1">
    <property type="nucleotide sequence ID" value="XM_067637613.1"/>
</dbReference>